<evidence type="ECO:0000256" key="1">
    <source>
        <dbReference type="SAM" id="MobiDB-lite"/>
    </source>
</evidence>
<sequence>MDPTFHYYGTFLAALTMGLPAQQAQSLAYYTHAASRQTRQEIPAPFYYQGYRFTPVLTADDESRMGRHCCNLAFQSLPALLEASDDADERDTASQSQDHNTDLMVLKKPKLVCQNGLITRCYYNPLTDIDWQQGGEFKRHFSQRLAKKANSYAPRVAAHPDSLGQQGQETPSMQSDDNWHVPTKLNSAVDSALARKMLNDVIYKSHYDSQIKGFLLPLFGCRLHVYQNTWQGRRDRSLAYIAAFRASCYAIHCWHKRIPLKHIGNWHDSHLPVYVVRAIRQVAMLLQKPRLHSGNIDIEQSWAKLVAQNIPEDELHSVFLHGISLRETHLLDLALAGGAVSERGWISDITGFKQSEWFKFNKAAAYHCDWLSRQLCQHELSAFNTGQSLGNHDMWR</sequence>
<feature type="compositionally biased region" description="Polar residues" evidence="1">
    <location>
        <begin position="163"/>
        <end position="176"/>
    </location>
</feature>
<evidence type="ECO:0000313" key="3">
    <source>
        <dbReference type="Proteomes" id="UP001231915"/>
    </source>
</evidence>
<proteinExistence type="predicted"/>
<accession>A0ABT7ESZ0</accession>
<evidence type="ECO:0000313" key="2">
    <source>
        <dbReference type="EMBL" id="MDK2598171.1"/>
    </source>
</evidence>
<gene>
    <name evidence="2" type="ORF">QNM18_24240</name>
</gene>
<protein>
    <submittedName>
        <fullName evidence="2">Uncharacterized protein</fullName>
    </submittedName>
</protein>
<organism evidence="2 3">
    <name type="scientific">Pseudoalteromonas obscura</name>
    <dbReference type="NCBI Taxonomy" id="3048491"/>
    <lineage>
        <taxon>Bacteria</taxon>
        <taxon>Pseudomonadati</taxon>
        <taxon>Pseudomonadota</taxon>
        <taxon>Gammaproteobacteria</taxon>
        <taxon>Alteromonadales</taxon>
        <taxon>Pseudoalteromonadaceae</taxon>
        <taxon>Pseudoalteromonas</taxon>
    </lineage>
</organism>
<dbReference type="EMBL" id="JASJUT010000014">
    <property type="protein sequence ID" value="MDK2598171.1"/>
    <property type="molecule type" value="Genomic_DNA"/>
</dbReference>
<comment type="caution">
    <text evidence="2">The sequence shown here is derived from an EMBL/GenBank/DDBJ whole genome shotgun (WGS) entry which is preliminary data.</text>
</comment>
<keyword evidence="3" id="KW-1185">Reference proteome</keyword>
<dbReference type="Proteomes" id="UP001231915">
    <property type="component" value="Unassembled WGS sequence"/>
</dbReference>
<feature type="region of interest" description="Disordered" evidence="1">
    <location>
        <begin position="156"/>
        <end position="179"/>
    </location>
</feature>
<reference evidence="2 3" key="1">
    <citation type="submission" date="2023-05" db="EMBL/GenBank/DDBJ databases">
        <title>Pseudoalteromonas ardens sp. nov., Pseudoalteromonas obscura sp. nov., and Pseudoalteromonas umbrosa sp. nov., isolated from the coral Montipora capitata.</title>
        <authorList>
            <person name="Thomas E.M."/>
            <person name="Smith E.M."/>
            <person name="Papke E."/>
            <person name="Shlafstein M.D."/>
            <person name="Oline D.K."/>
            <person name="Videau P."/>
            <person name="Saw J.H."/>
            <person name="Strangman W.K."/>
            <person name="Ushijima B."/>
        </authorList>
    </citation>
    <scope>NUCLEOTIDE SEQUENCE [LARGE SCALE GENOMIC DNA]</scope>
    <source>
        <strain evidence="2 3">P94</strain>
    </source>
</reference>
<dbReference type="RefSeq" id="WP_284138672.1">
    <property type="nucleotide sequence ID" value="NZ_JASJUT010000014.1"/>
</dbReference>
<name>A0ABT7ESZ0_9GAMM</name>